<dbReference type="OrthoDB" id="269607at2157"/>
<comment type="caution">
    <text evidence="1">The sequence shown here is derived from an EMBL/GenBank/DDBJ whole genome shotgun (WGS) entry which is preliminary data.</text>
</comment>
<reference evidence="1 2" key="1">
    <citation type="submission" date="2019-12" db="EMBL/GenBank/DDBJ databases">
        <title>Halocatena pleomorpha gen. nov. sp. nov., an extremely halophilic archaeon of family Halobacteriaceae isolated from saltpan soil.</title>
        <authorList>
            <person name="Pal Y."/>
            <person name="Verma A."/>
            <person name="Krishnamurthi S."/>
            <person name="Kumar P."/>
        </authorList>
    </citation>
    <scope>NUCLEOTIDE SEQUENCE [LARGE SCALE GENOMIC DNA]</scope>
    <source>
        <strain evidence="1 2">JCM 16495</strain>
    </source>
</reference>
<sequence length="169" mass="19633">MTDHIDSRTLPWDELRALFRYVRTQKFSKPRPDGPFITAECSHDDLRVALGTRYFAPNYESSYHYEGTQLNLARVVLNERLAGQYRDEDGIPIRWWQTHVRSFDAPTADRTLPPLKRRPIEIQPHWEPEPTEYDVAHVDGHGFSRDRALRTVASVLDAEAIAYDSPLDQ</sequence>
<gene>
    <name evidence="1" type="ORF">GQS65_18690</name>
</gene>
<dbReference type="EMBL" id="WSZK01000036">
    <property type="protein sequence ID" value="MWG36487.1"/>
    <property type="molecule type" value="Genomic_DNA"/>
</dbReference>
<protein>
    <submittedName>
        <fullName evidence="1">Uncharacterized protein</fullName>
    </submittedName>
</protein>
<dbReference type="Proteomes" id="UP000451471">
    <property type="component" value="Unassembled WGS sequence"/>
</dbReference>
<dbReference type="RefSeq" id="WP_158206143.1">
    <property type="nucleotide sequence ID" value="NZ_WSZK01000036.1"/>
</dbReference>
<name>A0A6B0GT07_9EURY</name>
<accession>A0A6B0GT07</accession>
<dbReference type="AlphaFoldDB" id="A0A6B0GT07"/>
<keyword evidence="2" id="KW-1185">Reference proteome</keyword>
<evidence type="ECO:0000313" key="1">
    <source>
        <dbReference type="EMBL" id="MWG36487.1"/>
    </source>
</evidence>
<proteinExistence type="predicted"/>
<evidence type="ECO:0000313" key="2">
    <source>
        <dbReference type="Proteomes" id="UP000451471"/>
    </source>
</evidence>
<organism evidence="1 2">
    <name type="scientific">Halomarina oriensis</name>
    <dbReference type="NCBI Taxonomy" id="671145"/>
    <lineage>
        <taxon>Archaea</taxon>
        <taxon>Methanobacteriati</taxon>
        <taxon>Methanobacteriota</taxon>
        <taxon>Stenosarchaea group</taxon>
        <taxon>Halobacteria</taxon>
        <taxon>Halobacteriales</taxon>
        <taxon>Natronomonadaceae</taxon>
        <taxon>Halomarina</taxon>
    </lineage>
</organism>